<dbReference type="PANTHER" id="PTHR43409">
    <property type="entry name" value="ANAEROBIC MAGNESIUM-PROTOPORPHYRIN IX MONOMETHYL ESTER CYCLASE-RELATED"/>
    <property type="match status" value="1"/>
</dbReference>
<dbReference type="GO" id="GO:0031419">
    <property type="term" value="F:cobalamin binding"/>
    <property type="evidence" value="ECO:0007669"/>
    <property type="project" value="InterPro"/>
</dbReference>
<dbReference type="InterPro" id="IPR006638">
    <property type="entry name" value="Elp3/MiaA/NifB-like_rSAM"/>
</dbReference>
<dbReference type="InterPro" id="IPR013785">
    <property type="entry name" value="Aldolase_TIM"/>
</dbReference>
<evidence type="ECO:0000256" key="3">
    <source>
        <dbReference type="ARBA" id="ARBA00022723"/>
    </source>
</evidence>
<dbReference type="Pfam" id="PF04055">
    <property type="entry name" value="Radical_SAM"/>
    <property type="match status" value="1"/>
</dbReference>
<dbReference type="SFLD" id="SFLDS00029">
    <property type="entry name" value="Radical_SAM"/>
    <property type="match status" value="1"/>
</dbReference>
<reference evidence="8" key="1">
    <citation type="submission" date="2018-05" db="EMBL/GenBank/DDBJ databases">
        <authorList>
            <person name="Lanie J.A."/>
            <person name="Ng W.-L."/>
            <person name="Kazmierczak K.M."/>
            <person name="Andrzejewski T.M."/>
            <person name="Davidsen T.M."/>
            <person name="Wayne K.J."/>
            <person name="Tettelin H."/>
            <person name="Glass J.I."/>
            <person name="Rusch D."/>
            <person name="Podicherti R."/>
            <person name="Tsui H.-C.T."/>
            <person name="Winkler M.E."/>
        </authorList>
    </citation>
    <scope>NUCLEOTIDE SEQUENCE</scope>
</reference>
<dbReference type="GO" id="GO:0005829">
    <property type="term" value="C:cytosol"/>
    <property type="evidence" value="ECO:0007669"/>
    <property type="project" value="TreeGrafter"/>
</dbReference>
<comment type="cofactor">
    <cofactor evidence="1">
        <name>[4Fe-4S] cluster</name>
        <dbReference type="ChEBI" id="CHEBI:49883"/>
    </cofactor>
</comment>
<dbReference type="Pfam" id="PF02310">
    <property type="entry name" value="B12-binding"/>
    <property type="match status" value="1"/>
</dbReference>
<dbReference type="PANTHER" id="PTHR43409:SF16">
    <property type="entry name" value="SLR0320 PROTEIN"/>
    <property type="match status" value="1"/>
</dbReference>
<accession>A0A381VTN3</accession>
<protein>
    <submittedName>
        <fullName evidence="8">Uncharacterized protein</fullName>
    </submittedName>
</protein>
<dbReference type="PROSITE" id="PS51332">
    <property type="entry name" value="B12_BINDING"/>
    <property type="match status" value="1"/>
</dbReference>
<dbReference type="EMBL" id="UINC01009751">
    <property type="protein sequence ID" value="SVA43666.1"/>
    <property type="molecule type" value="Genomic_DNA"/>
</dbReference>
<proteinExistence type="predicted"/>
<dbReference type="InterPro" id="IPR006158">
    <property type="entry name" value="Cobalamin-bd"/>
</dbReference>
<dbReference type="AlphaFoldDB" id="A0A381VTN3"/>
<dbReference type="CDD" id="cd01335">
    <property type="entry name" value="Radical_SAM"/>
    <property type="match status" value="1"/>
</dbReference>
<evidence type="ECO:0000256" key="1">
    <source>
        <dbReference type="ARBA" id="ARBA00001966"/>
    </source>
</evidence>
<dbReference type="SUPFAM" id="SSF102114">
    <property type="entry name" value="Radical SAM enzymes"/>
    <property type="match status" value="1"/>
</dbReference>
<evidence type="ECO:0000259" key="6">
    <source>
        <dbReference type="PROSITE" id="PS51332"/>
    </source>
</evidence>
<name>A0A381VTN3_9ZZZZ</name>
<evidence type="ECO:0000256" key="4">
    <source>
        <dbReference type="ARBA" id="ARBA00023004"/>
    </source>
</evidence>
<evidence type="ECO:0000256" key="2">
    <source>
        <dbReference type="ARBA" id="ARBA00022691"/>
    </source>
</evidence>
<dbReference type="InterPro" id="IPR051198">
    <property type="entry name" value="BchE-like"/>
</dbReference>
<dbReference type="InterPro" id="IPR007197">
    <property type="entry name" value="rSAM"/>
</dbReference>
<evidence type="ECO:0000259" key="7">
    <source>
        <dbReference type="PROSITE" id="PS51918"/>
    </source>
</evidence>
<organism evidence="8">
    <name type="scientific">marine metagenome</name>
    <dbReference type="NCBI Taxonomy" id="408172"/>
    <lineage>
        <taxon>unclassified sequences</taxon>
        <taxon>metagenomes</taxon>
        <taxon>ecological metagenomes</taxon>
    </lineage>
</organism>
<dbReference type="InterPro" id="IPR058240">
    <property type="entry name" value="rSAM_sf"/>
</dbReference>
<feature type="domain" description="Radical SAM core" evidence="7">
    <location>
        <begin position="183"/>
        <end position="438"/>
    </location>
</feature>
<dbReference type="Gene3D" id="3.20.20.70">
    <property type="entry name" value="Aldolase class I"/>
    <property type="match status" value="1"/>
</dbReference>
<keyword evidence="5" id="KW-0411">Iron-sulfur</keyword>
<dbReference type="GO" id="GO:0003824">
    <property type="term" value="F:catalytic activity"/>
    <property type="evidence" value="ECO:0007669"/>
    <property type="project" value="InterPro"/>
</dbReference>
<gene>
    <name evidence="8" type="ORF">METZ01_LOCUS96520</name>
</gene>
<dbReference type="GO" id="GO:0046872">
    <property type="term" value="F:metal ion binding"/>
    <property type="evidence" value="ECO:0007669"/>
    <property type="project" value="UniProtKB-KW"/>
</dbReference>
<dbReference type="GO" id="GO:0051536">
    <property type="term" value="F:iron-sulfur cluster binding"/>
    <property type="evidence" value="ECO:0007669"/>
    <property type="project" value="UniProtKB-KW"/>
</dbReference>
<feature type="domain" description="B12-binding" evidence="6">
    <location>
        <begin position="23"/>
        <end position="155"/>
    </location>
</feature>
<keyword evidence="4" id="KW-0408">Iron</keyword>
<evidence type="ECO:0000256" key="5">
    <source>
        <dbReference type="ARBA" id="ARBA00023014"/>
    </source>
</evidence>
<evidence type="ECO:0000313" key="8">
    <source>
        <dbReference type="EMBL" id="SVA43666.1"/>
    </source>
</evidence>
<dbReference type="SFLD" id="SFLDG01082">
    <property type="entry name" value="B12-binding_domain_containing"/>
    <property type="match status" value="1"/>
</dbReference>
<dbReference type="SMART" id="SM00729">
    <property type="entry name" value="Elp3"/>
    <property type="match status" value="1"/>
</dbReference>
<dbReference type="PROSITE" id="PS51918">
    <property type="entry name" value="RADICAL_SAM"/>
    <property type="match status" value="1"/>
</dbReference>
<dbReference type="Gene3D" id="3.40.50.280">
    <property type="entry name" value="Cobalamin-binding domain"/>
    <property type="match status" value="1"/>
</dbReference>
<sequence>MKIVIANSVGVDTNGYHMVHVPSRWSLGVKNHTNCSYYPWELAYTSSLLKRETNHEIKFLDGVLNAWGFDTYIQRLREEKPNWLVMESSTRTIREDLRLAEAIKKEFKTKVIMTGQHPMANPEEVLKVADFVCVGEYEFAVLDLVRGKDPKIIPGVYPNSRGELPDINLLPFPEDDDVRRIDYHEPNCRFRQIQMYGSRGCPRRCNFCAAATLYYDQLNWRPRNIDSIIQEIKGLKDKYPEMEGIFFDEETHNIQKNFNIQLSQEIKKSGLDDLKYEAMCEYISLDEEALVEMKSAGYYKIRFGIETGSDHVAEQMTLGKKHNLEKLRSILYFGKDIGMLFYGTISVGGLGSSPEEDQKTVDLVYELASNGLMQEIQVSINTPQPGTDFYNSCIEKNLIKTQVTNDKFDGNGHVVVEYPNYRAEEIQNKQHEALDAFDRGKAKIGAKTFMDIAKDSFKSIPQNSTVLVLRSARLWMIQIIITAMNQYRKSNVDLLGQNAIVEELESNSGIDRIYNYGDGFFSLETIEPHLMEQLRSKAYEYVLLPMANNHLEGYRNVLDVARSIEPKVILGVYPEGNVFVIKEKKEDPMALV</sequence>
<keyword evidence="3" id="KW-0479">Metal-binding</keyword>
<keyword evidence="2" id="KW-0949">S-adenosyl-L-methionine</keyword>